<dbReference type="SUPFAM" id="SSF52047">
    <property type="entry name" value="RNI-like"/>
    <property type="match status" value="1"/>
</dbReference>
<organism evidence="2 3">
    <name type="scientific">Lentinus brumalis</name>
    <dbReference type="NCBI Taxonomy" id="2498619"/>
    <lineage>
        <taxon>Eukaryota</taxon>
        <taxon>Fungi</taxon>
        <taxon>Dikarya</taxon>
        <taxon>Basidiomycota</taxon>
        <taxon>Agaricomycotina</taxon>
        <taxon>Agaricomycetes</taxon>
        <taxon>Polyporales</taxon>
        <taxon>Polyporaceae</taxon>
        <taxon>Lentinus</taxon>
    </lineage>
</organism>
<evidence type="ECO:0000256" key="1">
    <source>
        <dbReference type="SAM" id="MobiDB-lite"/>
    </source>
</evidence>
<sequence length="422" mass="47557">MPTTLPAELTDRVISECILDNNTLSNCAQVSTNWLPASRHALFKYIAFDTVTKFELFVDRVLHSDRTRPYLAGVLELYITDRSSGIPQYGRVDTVKTVSSACRLILYHLSGHLPRLESMFLWGINWELYPTPRPHEPLLLSQFPSLERLTLINCHFPSFQFVRRALVALPRLSDLTLSTTSWPPPSPLQLSSIYTCTPTGPELRFLSIAPHDVGASTNGFLPWLSRTRSRHSLLNLNVGWLTPGTGAEFLEFIALVSSTLQTLSAPLTEEIPLSSLRHVEDLKLNLAAISTWEALCVRLREVECPVVRLQVSPVASPEYTEWARPSVVRGVGLDDEDFGELDAVLMNMRHLKEVTFFVSMPAQYEDTGMVLQSIWARLPKAHKQGVIVGAMLVIHHRHPSEYHDRRFHGQPDITRTPAKAPR</sequence>
<gene>
    <name evidence="2" type="ORF">OH76DRAFT_1487108</name>
</gene>
<evidence type="ECO:0000313" key="3">
    <source>
        <dbReference type="Proteomes" id="UP000256964"/>
    </source>
</evidence>
<dbReference type="AlphaFoldDB" id="A0A371CVR6"/>
<dbReference type="OrthoDB" id="2754048at2759"/>
<evidence type="ECO:0008006" key="4">
    <source>
        <dbReference type="Google" id="ProtNLM"/>
    </source>
</evidence>
<reference evidence="2 3" key="1">
    <citation type="journal article" date="2018" name="Biotechnol. Biofuels">
        <title>Integrative visual omics of the white-rot fungus Polyporus brumalis exposes the biotechnological potential of its oxidative enzymes for delignifying raw plant biomass.</title>
        <authorList>
            <person name="Miyauchi S."/>
            <person name="Rancon A."/>
            <person name="Drula E."/>
            <person name="Hage H."/>
            <person name="Chaduli D."/>
            <person name="Favel A."/>
            <person name="Grisel S."/>
            <person name="Henrissat B."/>
            <person name="Herpoel-Gimbert I."/>
            <person name="Ruiz-Duenas F.J."/>
            <person name="Chevret D."/>
            <person name="Hainaut M."/>
            <person name="Lin J."/>
            <person name="Wang M."/>
            <person name="Pangilinan J."/>
            <person name="Lipzen A."/>
            <person name="Lesage-Meessen L."/>
            <person name="Navarro D."/>
            <person name="Riley R."/>
            <person name="Grigoriev I.V."/>
            <person name="Zhou S."/>
            <person name="Raouche S."/>
            <person name="Rosso M.N."/>
        </authorList>
    </citation>
    <scope>NUCLEOTIDE SEQUENCE [LARGE SCALE GENOMIC DNA]</scope>
    <source>
        <strain evidence="2 3">BRFM 1820</strain>
    </source>
</reference>
<keyword evidence="3" id="KW-1185">Reference proteome</keyword>
<evidence type="ECO:0000313" key="2">
    <source>
        <dbReference type="EMBL" id="RDX44378.1"/>
    </source>
</evidence>
<protein>
    <recommendedName>
        <fullName evidence="4">F-box domain-containing protein</fullName>
    </recommendedName>
</protein>
<name>A0A371CVR6_9APHY</name>
<feature type="region of interest" description="Disordered" evidence="1">
    <location>
        <begin position="403"/>
        <end position="422"/>
    </location>
</feature>
<accession>A0A371CVR6</accession>
<dbReference type="Proteomes" id="UP000256964">
    <property type="component" value="Unassembled WGS sequence"/>
</dbReference>
<dbReference type="EMBL" id="KZ857450">
    <property type="protein sequence ID" value="RDX44378.1"/>
    <property type="molecule type" value="Genomic_DNA"/>
</dbReference>
<proteinExistence type="predicted"/>